<dbReference type="Pfam" id="PF22675">
    <property type="entry name" value="KH-I_KHDC4-BBP"/>
    <property type="match status" value="1"/>
</dbReference>
<evidence type="ECO:0000256" key="1">
    <source>
        <dbReference type="ARBA" id="ARBA00022884"/>
    </source>
</evidence>
<dbReference type="PROSITE" id="PS50084">
    <property type="entry name" value="KH_TYPE_1"/>
    <property type="match status" value="1"/>
</dbReference>
<dbReference type="SMART" id="SM00322">
    <property type="entry name" value="KH"/>
    <property type="match status" value="1"/>
</dbReference>
<dbReference type="GO" id="GO:0003729">
    <property type="term" value="F:mRNA binding"/>
    <property type="evidence" value="ECO:0007669"/>
    <property type="project" value="TreeGrafter"/>
</dbReference>
<accession>A0A9C7Q3M1</accession>
<protein>
    <recommendedName>
        <fullName evidence="4">K Homology domain-containing protein</fullName>
    </recommendedName>
</protein>
<evidence type="ECO:0000313" key="6">
    <source>
        <dbReference type="Proteomes" id="UP001061958"/>
    </source>
</evidence>
<feature type="region of interest" description="Disordered" evidence="3">
    <location>
        <begin position="223"/>
        <end position="267"/>
    </location>
</feature>
<dbReference type="InterPro" id="IPR055256">
    <property type="entry name" value="KH_1_KHDC4/BBP-like"/>
</dbReference>
<proteinExistence type="predicted"/>
<evidence type="ECO:0000256" key="3">
    <source>
        <dbReference type="SAM" id="MobiDB-lite"/>
    </source>
</evidence>
<reference evidence="5" key="1">
    <citation type="journal article" date="2022" name="Proc. Natl. Acad. Sci. U.S.A.">
        <title>Life cycle and functional genomics of the unicellular red alga Galdieria for elucidating algal and plant evolution and industrial use.</title>
        <authorList>
            <person name="Hirooka S."/>
            <person name="Itabashi T."/>
            <person name="Ichinose T.M."/>
            <person name="Onuma R."/>
            <person name="Fujiwara T."/>
            <person name="Yamashita S."/>
            <person name="Jong L.W."/>
            <person name="Tomita R."/>
            <person name="Iwane A.H."/>
            <person name="Miyagishima S.Y."/>
        </authorList>
    </citation>
    <scope>NUCLEOTIDE SEQUENCE</scope>
    <source>
        <strain evidence="5">NBRC 102759</strain>
    </source>
</reference>
<keyword evidence="6" id="KW-1185">Reference proteome</keyword>
<dbReference type="Gene3D" id="3.30.1370.10">
    <property type="entry name" value="K Homology domain, type 1"/>
    <property type="match status" value="1"/>
</dbReference>
<dbReference type="OrthoDB" id="6777263at2759"/>
<comment type="caution">
    <text evidence="5">The sequence shown here is derived from an EMBL/GenBank/DDBJ whole genome shotgun (WGS) entry which is preliminary data.</text>
</comment>
<feature type="compositionally biased region" description="Polar residues" evidence="3">
    <location>
        <begin position="237"/>
        <end position="252"/>
    </location>
</feature>
<organism evidence="5 6">
    <name type="scientific">Galdieria partita</name>
    <dbReference type="NCBI Taxonomy" id="83374"/>
    <lineage>
        <taxon>Eukaryota</taxon>
        <taxon>Rhodophyta</taxon>
        <taxon>Bangiophyceae</taxon>
        <taxon>Galdieriales</taxon>
        <taxon>Galdieriaceae</taxon>
        <taxon>Galdieria</taxon>
    </lineage>
</organism>
<evidence type="ECO:0000259" key="4">
    <source>
        <dbReference type="SMART" id="SM00322"/>
    </source>
</evidence>
<reference evidence="5" key="2">
    <citation type="submission" date="2022-01" db="EMBL/GenBank/DDBJ databases">
        <authorList>
            <person name="Hirooka S."/>
            <person name="Miyagishima S.Y."/>
        </authorList>
    </citation>
    <scope>NUCLEOTIDE SEQUENCE</scope>
    <source>
        <strain evidence="5">NBRC 102759</strain>
    </source>
</reference>
<dbReference type="GO" id="GO:0005634">
    <property type="term" value="C:nucleus"/>
    <property type="evidence" value="ECO:0007669"/>
    <property type="project" value="TreeGrafter"/>
</dbReference>
<dbReference type="PANTHER" id="PTHR11208">
    <property type="entry name" value="RNA-BINDING PROTEIN RELATED"/>
    <property type="match status" value="1"/>
</dbReference>
<gene>
    <name evidence="5" type="ORF">GpartN1_g7664.t1</name>
</gene>
<name>A0A9C7Q3M1_9RHOD</name>
<evidence type="ECO:0000256" key="2">
    <source>
        <dbReference type="PROSITE-ProRule" id="PRU00117"/>
    </source>
</evidence>
<feature type="domain" description="K Homology" evidence="4">
    <location>
        <begin position="76"/>
        <end position="172"/>
    </location>
</feature>
<feature type="compositionally biased region" description="Basic and acidic residues" evidence="3">
    <location>
        <begin position="223"/>
        <end position="236"/>
    </location>
</feature>
<dbReference type="InterPro" id="IPR036612">
    <property type="entry name" value="KH_dom_type_1_sf"/>
</dbReference>
<feature type="region of interest" description="Disordered" evidence="3">
    <location>
        <begin position="388"/>
        <end position="431"/>
    </location>
</feature>
<keyword evidence="1 2" id="KW-0694">RNA-binding</keyword>
<dbReference type="PANTHER" id="PTHR11208:SF42">
    <property type="entry name" value="QUAKING RELATED 54B, ISOFORM E"/>
    <property type="match status" value="1"/>
</dbReference>
<dbReference type="CDD" id="cd22383">
    <property type="entry name" value="KH-I_Hqk_like"/>
    <property type="match status" value="1"/>
</dbReference>
<sequence>MNSLELQKRLGDLIRERNTLETMKGAVPQTYWLLEREISEVETLLRDSSGLQEVYFGNVNQTQNQTNKYNSSVVPVKKRIKLPIPAHKYPDYNFVGRLLGPRGATLKALERETGCKIMIRGKGSIRKDKENEVRGKPGWEHVFNEPLHVVVEAEMDEASALVALNRAKESIELLLVPVPEEKDSLKRQQLRDLAILNGTFRGTNGNDVHQSPTESLYSYSELPHDSLTKSDSHHSGSNDMLPTNTNRFNNHLRNQDKGVGDQVDSSIHHKSNNLRNAAVFTSKEEFVNGGEFSNSKDFEDLSSLGANGLLTDTNNQSKWSFTDKLTSNGSSCMLESEPNLKLNDFLSRMESPPKKTSHYTKWTSYEVPGISFGDDLGPDLVFSNTFTSSSLPGNPQPGNSLYNSFFSSPEGHPSTHVKNVWDSSKENEKKN</sequence>
<feature type="compositionally biased region" description="Polar residues" evidence="3">
    <location>
        <begin position="388"/>
        <end position="407"/>
    </location>
</feature>
<dbReference type="InterPro" id="IPR004087">
    <property type="entry name" value="KH_dom"/>
</dbReference>
<dbReference type="Proteomes" id="UP001061958">
    <property type="component" value="Unassembled WGS sequence"/>
</dbReference>
<dbReference type="SUPFAM" id="SSF54791">
    <property type="entry name" value="Eukaryotic type KH-domain (KH-domain type I)"/>
    <property type="match status" value="1"/>
</dbReference>
<evidence type="ECO:0000313" key="5">
    <source>
        <dbReference type="EMBL" id="GJQ15873.1"/>
    </source>
</evidence>
<dbReference type="AlphaFoldDB" id="A0A9C7Q3M1"/>
<dbReference type="InterPro" id="IPR045071">
    <property type="entry name" value="BBP-like"/>
</dbReference>
<dbReference type="GO" id="GO:0048024">
    <property type="term" value="P:regulation of mRNA splicing, via spliceosome"/>
    <property type="evidence" value="ECO:0007669"/>
    <property type="project" value="TreeGrafter"/>
</dbReference>
<dbReference type="EMBL" id="BQMJ01000076">
    <property type="protein sequence ID" value="GJQ15873.1"/>
    <property type="molecule type" value="Genomic_DNA"/>
</dbReference>